<protein>
    <recommendedName>
        <fullName evidence="3">DUF748 domain-containing protein</fullName>
    </recommendedName>
</protein>
<dbReference type="Proteomes" id="UP001430290">
    <property type="component" value="Unassembled WGS sequence"/>
</dbReference>
<comment type="caution">
    <text evidence="1">The sequence shown here is derived from an EMBL/GenBank/DDBJ whole genome shotgun (WGS) entry which is preliminary data.</text>
</comment>
<sequence length="408" mass="44775">MRRLRRLALFLAIACLLALWLLQPERAGRLLLRQAGQALHLELHAQSIHYSVRDTPRLELRGVVAQRPNDPTALLRAQRVFIALPWRTLRSMGADLRIERIALDAPVLNLPALQRWLATRPPSETRIPVITHGVQLRDARIVNDDWQIDQLAIHIPSLHPTQLLRMHVQGRYRAASLRLPVDLAISLQTPQRLLEGQRAGIAGAGHMTLADAQWRVPLQIFLAGPLRIGKDSALLQPAKLGLAGRYENGSTQRPFRLGLFGPMAFNSASWRFVPATLVLHGAGPIPNTQARGSLTLGQTLRLHLQGQLAQWPQQWPALPAPLSASHSALPFVLDYRGALGLTDALSLSLRRDATTFDAQLRLPAVVTWVNAGNTGSPLPPLTGTLSTPRIDIGGAVLEGVEVDISHSP</sequence>
<name>A0ABS7TF88_9GAMM</name>
<gene>
    <name evidence="1" type="ORF">K7B09_09360</name>
</gene>
<reference evidence="1" key="1">
    <citation type="submission" date="2021-09" db="EMBL/GenBank/DDBJ databases">
        <authorList>
            <person name="Wu T."/>
            <person name="Guo S.Z."/>
        </authorList>
    </citation>
    <scope>NUCLEOTIDE SEQUENCE</scope>
    <source>
        <strain evidence="1">RSS-23</strain>
    </source>
</reference>
<evidence type="ECO:0008006" key="3">
    <source>
        <dbReference type="Google" id="ProtNLM"/>
    </source>
</evidence>
<keyword evidence="2" id="KW-1185">Reference proteome</keyword>
<proteinExistence type="predicted"/>
<dbReference type="EMBL" id="JAIQDJ010000005">
    <property type="protein sequence ID" value="MBZ4186529.1"/>
    <property type="molecule type" value="Genomic_DNA"/>
</dbReference>
<organism evidence="1 2">
    <name type="scientific">Thermomonas beijingensis</name>
    <dbReference type="NCBI Taxonomy" id="2872701"/>
    <lineage>
        <taxon>Bacteria</taxon>
        <taxon>Pseudomonadati</taxon>
        <taxon>Pseudomonadota</taxon>
        <taxon>Gammaproteobacteria</taxon>
        <taxon>Lysobacterales</taxon>
        <taxon>Lysobacteraceae</taxon>
        <taxon>Thermomonas</taxon>
    </lineage>
</organism>
<evidence type="ECO:0000313" key="1">
    <source>
        <dbReference type="EMBL" id="MBZ4186529.1"/>
    </source>
</evidence>
<evidence type="ECO:0000313" key="2">
    <source>
        <dbReference type="Proteomes" id="UP001430290"/>
    </source>
</evidence>
<accession>A0ABS7TF88</accession>
<dbReference type="RefSeq" id="WP_223629207.1">
    <property type="nucleotide sequence ID" value="NZ_JAIQDJ010000005.1"/>
</dbReference>